<dbReference type="AlphaFoldDB" id="A0A0A2XJU6"/>
<feature type="compositionally biased region" description="Low complexity" evidence="1">
    <location>
        <begin position="161"/>
        <end position="175"/>
    </location>
</feature>
<comment type="caution">
    <text evidence="2">The sequence shown here is derived from an EMBL/GenBank/DDBJ whole genome shotgun (WGS) entry which is preliminary data.</text>
</comment>
<keyword evidence="3" id="KW-1185">Reference proteome</keyword>
<proteinExistence type="predicted"/>
<evidence type="ECO:0000313" key="3">
    <source>
        <dbReference type="Proteomes" id="UP000030418"/>
    </source>
</evidence>
<dbReference type="EMBL" id="JPXY01000035">
    <property type="protein sequence ID" value="KGQ31217.1"/>
    <property type="molecule type" value="Genomic_DNA"/>
</dbReference>
<sequence length="194" mass="21965">MSFSVGLLNQRRRPSVQLSLNGKPIYMSNIILTVSMRREEKDMSGQKSSTKKTDKGVKAKEIDVVGNIAYRDKQHLTDLFNLAEAVDSKGQQVKYRVAAISAEAVNMREVQFSEEISAVEQPNLLAWQVSFKLREVNSVSEKKEQRKKKPTTKIQTEEKATQAQTTQSQSTQNKENPLRTKFDKYLGKNTPLGD</sequence>
<feature type="region of interest" description="Disordered" evidence="1">
    <location>
        <begin position="138"/>
        <end position="194"/>
    </location>
</feature>
<protein>
    <submittedName>
        <fullName evidence="2">Uncharacterized protein</fullName>
    </submittedName>
</protein>
<name>A0A0A2XJU6_9PAST</name>
<accession>A0A0A2XJU6</accession>
<dbReference type="Proteomes" id="UP000030418">
    <property type="component" value="Unassembled WGS sequence"/>
</dbReference>
<evidence type="ECO:0000256" key="1">
    <source>
        <dbReference type="SAM" id="MobiDB-lite"/>
    </source>
</evidence>
<dbReference type="InterPro" id="IPR057869">
    <property type="entry name" value="HP1_YO34"/>
</dbReference>
<reference evidence="2 3" key="1">
    <citation type="submission" date="2014-08" db="EMBL/GenBank/DDBJ databases">
        <title>Chaperone-usher fimbriae in a diverse selection of Gallibacterium genomes.</title>
        <authorList>
            <person name="Kudirkiene E."/>
            <person name="Bager R.J."/>
            <person name="Johnson T.J."/>
            <person name="Bojesen A.M."/>
        </authorList>
    </citation>
    <scope>NUCLEOTIDE SEQUENCE [LARGE SCALE GENOMIC DNA]</scope>
    <source>
        <strain evidence="2 3">CCM5976</strain>
    </source>
</reference>
<organism evidence="2 3">
    <name type="scientific">Gallibacterium genomosp. 2</name>
    <dbReference type="NCBI Taxonomy" id="155517"/>
    <lineage>
        <taxon>Bacteria</taxon>
        <taxon>Pseudomonadati</taxon>
        <taxon>Pseudomonadota</taxon>
        <taxon>Gammaproteobacteria</taxon>
        <taxon>Pasteurellales</taxon>
        <taxon>Pasteurellaceae</taxon>
        <taxon>Gallibacterium</taxon>
    </lineage>
</organism>
<gene>
    <name evidence="2" type="ORF">P375_08030</name>
</gene>
<dbReference type="Pfam" id="PF25759">
    <property type="entry name" value="HP1_ORF34"/>
    <property type="match status" value="1"/>
</dbReference>
<feature type="compositionally biased region" description="Basic and acidic residues" evidence="1">
    <location>
        <begin position="176"/>
        <end position="186"/>
    </location>
</feature>
<evidence type="ECO:0000313" key="2">
    <source>
        <dbReference type="EMBL" id="KGQ31217.1"/>
    </source>
</evidence>
<dbReference type="RefSeq" id="WP_039135900.1">
    <property type="nucleotide sequence ID" value="NZ_JPXY01000035.1"/>
</dbReference>